<dbReference type="Proteomes" id="UP001152607">
    <property type="component" value="Unassembled WGS sequence"/>
</dbReference>
<dbReference type="OrthoDB" id="1896086at2759"/>
<protein>
    <submittedName>
        <fullName evidence="1">Uncharacterized protein</fullName>
    </submittedName>
</protein>
<organism evidence="1 2">
    <name type="scientific">Periconia digitata</name>
    <dbReference type="NCBI Taxonomy" id="1303443"/>
    <lineage>
        <taxon>Eukaryota</taxon>
        <taxon>Fungi</taxon>
        <taxon>Dikarya</taxon>
        <taxon>Ascomycota</taxon>
        <taxon>Pezizomycotina</taxon>
        <taxon>Dothideomycetes</taxon>
        <taxon>Pleosporomycetidae</taxon>
        <taxon>Pleosporales</taxon>
        <taxon>Massarineae</taxon>
        <taxon>Periconiaceae</taxon>
        <taxon>Periconia</taxon>
    </lineage>
</organism>
<gene>
    <name evidence="1" type="ORF">PDIGIT_LOCUS7448</name>
</gene>
<sequence>MHTTLVLLLQKPTPVPLRLTPTPAVSRTCSGTGDSHYINRESIIKVIDGFCDEAAEQGTLDKDSGSIARTYNKDTPEEVNISMDYSPGLDWHPMKDKCVEQMMIVTDNCDTFSNHWKGGGSRKDTDVTYRWSPAKSRSVPVEQATVWGGCDGTTGGSYTIWGAHWATDDHGNELINNIKGKGISPTRWEFHYGGGDDHREWTAKFQTIIHAWPQVEASMESVGGWGLDIGCHIH</sequence>
<evidence type="ECO:0000313" key="2">
    <source>
        <dbReference type="Proteomes" id="UP001152607"/>
    </source>
</evidence>
<dbReference type="AlphaFoldDB" id="A0A9W4UGD3"/>
<proteinExistence type="predicted"/>
<name>A0A9W4UGD3_9PLEO</name>
<dbReference type="Pfam" id="PF18647">
    <property type="entry name" value="Fungal_lectin_2"/>
    <property type="match status" value="1"/>
</dbReference>
<dbReference type="EMBL" id="CAOQHR010000005">
    <property type="protein sequence ID" value="CAI6334391.1"/>
    <property type="molecule type" value="Genomic_DNA"/>
</dbReference>
<keyword evidence="2" id="KW-1185">Reference proteome</keyword>
<reference evidence="1" key="1">
    <citation type="submission" date="2023-01" db="EMBL/GenBank/DDBJ databases">
        <authorList>
            <person name="Van Ghelder C."/>
            <person name="Rancurel C."/>
        </authorList>
    </citation>
    <scope>NUCLEOTIDE SEQUENCE</scope>
    <source>
        <strain evidence="1">CNCM I-4278</strain>
    </source>
</reference>
<comment type="caution">
    <text evidence="1">The sequence shown here is derived from an EMBL/GenBank/DDBJ whole genome shotgun (WGS) entry which is preliminary data.</text>
</comment>
<accession>A0A9W4UGD3</accession>
<evidence type="ECO:0000313" key="1">
    <source>
        <dbReference type="EMBL" id="CAI6334391.1"/>
    </source>
</evidence>